<dbReference type="Proteomes" id="UP000007437">
    <property type="component" value="Chromosome"/>
</dbReference>
<accession>E5ARB2</accession>
<organism evidence="1 2">
    <name type="scientific">Mycetohabitans rhizoxinica (strain DSM 19002 / CIP 109453 / HKI 454)</name>
    <name type="common">Paraburkholderia rhizoxinica</name>
    <dbReference type="NCBI Taxonomy" id="882378"/>
    <lineage>
        <taxon>Bacteria</taxon>
        <taxon>Pseudomonadati</taxon>
        <taxon>Pseudomonadota</taxon>
        <taxon>Betaproteobacteria</taxon>
        <taxon>Burkholderiales</taxon>
        <taxon>Burkholderiaceae</taxon>
        <taxon>Mycetohabitans</taxon>
    </lineage>
</organism>
<dbReference type="AlphaFoldDB" id="E5ARB2"/>
<reference evidence="1 2" key="1">
    <citation type="journal article" date="2011" name="J. Bacteriol.">
        <title>Complete genome sequence of Burkholderia rhizoxinica, an endosymbiont of Rhizopus microsporus.</title>
        <authorList>
            <person name="Lackner G."/>
            <person name="Moebius N."/>
            <person name="Partida-Martinez L."/>
            <person name="Hertweck C."/>
        </authorList>
    </citation>
    <scope>NUCLEOTIDE SEQUENCE [LARGE SCALE GENOMIC DNA]</scope>
    <source>
        <strain evidence="2">DSM 19002 / CIP 109453 / HKI 454</strain>
    </source>
</reference>
<dbReference type="eggNOG" id="COG1129">
    <property type="taxonomic scope" value="Bacteria"/>
</dbReference>
<name>E5ARB2_MYCRK</name>
<evidence type="ECO:0000313" key="2">
    <source>
        <dbReference type="Proteomes" id="UP000007437"/>
    </source>
</evidence>
<dbReference type="OrthoDB" id="9776369at2"/>
<sequence length="69" mass="7643">MQHGIALVTEDRKEEGLLLTQSVSANLALGNLQAVSRRGVIDARRELALARRHRKQAQARAESRPIPMS</sequence>
<dbReference type="STRING" id="882378.RBRH_01561"/>
<dbReference type="KEGG" id="brh:RBRH_01561"/>
<proteinExistence type="predicted"/>
<dbReference type="EMBL" id="FR687359">
    <property type="protein sequence ID" value="CBW75144.1"/>
    <property type="molecule type" value="Genomic_DNA"/>
</dbReference>
<protein>
    <submittedName>
        <fullName evidence="1">Uncharacterized protein</fullName>
    </submittedName>
</protein>
<evidence type="ECO:0000313" key="1">
    <source>
        <dbReference type="EMBL" id="CBW75144.1"/>
    </source>
</evidence>
<gene>
    <name evidence="1" type="ordered locus">RBRH_01561</name>
</gene>
<dbReference type="HOGENOM" id="CLU_2767978_0_0_4"/>